<reference evidence="3" key="1">
    <citation type="submission" date="2023-02" db="EMBL/GenBank/DDBJ databases">
        <title>Description and genomic characterization of Salipiger bruguierae sp. nov., isolated from the sediment of mangrove plant Bruguiera sexangula.</title>
        <authorList>
            <person name="Long M."/>
        </authorList>
    </citation>
    <scope>NUCLEOTIDE SEQUENCE</scope>
    <source>
        <strain evidence="3">H15</strain>
        <plasmid evidence="3">unnamed5</plasmid>
    </source>
</reference>
<dbReference type="InterPro" id="IPR051917">
    <property type="entry name" value="Transposase-Integrase"/>
</dbReference>
<dbReference type="InterPro" id="IPR036397">
    <property type="entry name" value="RNaseH_sf"/>
</dbReference>
<dbReference type="SUPFAM" id="SSF46689">
    <property type="entry name" value="Homeodomain-like"/>
    <property type="match status" value="1"/>
</dbReference>
<name>A0AAU8AVE8_9RHOB</name>
<dbReference type="GO" id="GO:0004803">
    <property type="term" value="F:transposase activity"/>
    <property type="evidence" value="ECO:0007669"/>
    <property type="project" value="TreeGrafter"/>
</dbReference>
<dbReference type="PANTHER" id="PTHR10948:SF23">
    <property type="entry name" value="TRANSPOSASE INSI FOR INSERTION SEQUENCE ELEMENT IS30A-RELATED"/>
    <property type="match status" value="1"/>
</dbReference>
<dbReference type="InterPro" id="IPR001584">
    <property type="entry name" value="Integrase_cat-core"/>
</dbReference>
<dbReference type="GO" id="GO:0003676">
    <property type="term" value="F:nucleic acid binding"/>
    <property type="evidence" value="ECO:0007669"/>
    <property type="project" value="InterPro"/>
</dbReference>
<dbReference type="AlphaFoldDB" id="A0AAU8AVE8"/>
<dbReference type="RefSeq" id="WP_353476849.1">
    <property type="nucleotide sequence ID" value="NZ_CP123390.1"/>
</dbReference>
<dbReference type="InterPro" id="IPR025246">
    <property type="entry name" value="IS30-like_HTH"/>
</dbReference>
<organism evidence="3">
    <name type="scientific">Alloyangia sp. H15</name>
    <dbReference type="NCBI Taxonomy" id="3029062"/>
    <lineage>
        <taxon>Bacteria</taxon>
        <taxon>Pseudomonadati</taxon>
        <taxon>Pseudomonadota</taxon>
        <taxon>Alphaproteobacteria</taxon>
        <taxon>Rhodobacterales</taxon>
        <taxon>Roseobacteraceae</taxon>
        <taxon>Alloyangia</taxon>
    </lineage>
</organism>
<dbReference type="Pfam" id="PF13936">
    <property type="entry name" value="HTH_38"/>
    <property type="match status" value="1"/>
</dbReference>
<dbReference type="InterPro" id="IPR009057">
    <property type="entry name" value="Homeodomain-like_sf"/>
</dbReference>
<dbReference type="GO" id="GO:0032196">
    <property type="term" value="P:transposition"/>
    <property type="evidence" value="ECO:0007669"/>
    <property type="project" value="TreeGrafter"/>
</dbReference>
<geneLocation type="plasmid" evidence="3">
    <name>unnamed5</name>
</geneLocation>
<accession>A0AAU8AVE8</accession>
<dbReference type="InterPro" id="IPR012337">
    <property type="entry name" value="RNaseH-like_sf"/>
</dbReference>
<dbReference type="GO" id="GO:0015074">
    <property type="term" value="P:DNA integration"/>
    <property type="evidence" value="ECO:0007669"/>
    <property type="project" value="InterPro"/>
</dbReference>
<protein>
    <submittedName>
        <fullName evidence="3">IS30 family transposase</fullName>
    </submittedName>
</protein>
<keyword evidence="1" id="KW-0233">DNA recombination</keyword>
<evidence type="ECO:0000313" key="3">
    <source>
        <dbReference type="EMBL" id="XCC97975.1"/>
    </source>
</evidence>
<evidence type="ECO:0000256" key="1">
    <source>
        <dbReference type="ARBA" id="ARBA00023172"/>
    </source>
</evidence>
<dbReference type="GO" id="GO:0006310">
    <property type="term" value="P:DNA recombination"/>
    <property type="evidence" value="ECO:0007669"/>
    <property type="project" value="UniProtKB-KW"/>
</dbReference>
<dbReference type="GO" id="GO:0005829">
    <property type="term" value="C:cytosol"/>
    <property type="evidence" value="ECO:0007669"/>
    <property type="project" value="TreeGrafter"/>
</dbReference>
<feature type="domain" description="Integrase catalytic" evidence="2">
    <location>
        <begin position="164"/>
        <end position="330"/>
    </location>
</feature>
<dbReference type="Gene3D" id="3.30.420.10">
    <property type="entry name" value="Ribonuclease H-like superfamily/Ribonuclease H"/>
    <property type="match status" value="1"/>
</dbReference>
<dbReference type="PROSITE" id="PS50994">
    <property type="entry name" value="INTEGRASE"/>
    <property type="match status" value="1"/>
</dbReference>
<dbReference type="SUPFAM" id="SSF53098">
    <property type="entry name" value="Ribonuclease H-like"/>
    <property type="match status" value="1"/>
</dbReference>
<dbReference type="PANTHER" id="PTHR10948">
    <property type="entry name" value="TRANSPOSASE"/>
    <property type="match status" value="1"/>
</dbReference>
<evidence type="ECO:0000259" key="2">
    <source>
        <dbReference type="PROSITE" id="PS50994"/>
    </source>
</evidence>
<dbReference type="NCBIfam" id="NF033563">
    <property type="entry name" value="transpos_IS30"/>
    <property type="match status" value="1"/>
</dbReference>
<sequence>MGRCYLQLSFEERIKIAKWREAKMPIPEIADRLSRAPSTIYRDLKRNHFDGGDLPELAGYYALNAQTMSEKRRALHRKMVQHPQLKAAVEHGLKAGWSPEQIAGRMRLEQHGVRVSHETIYRYAYSKDGRAEQFYRHLPEHRRRRRPRGYRRYQRSHISDAQSLSNRPDCVAERVEFGHWECDLVMFRKEHGKINVTSLVERVSRYTVVLRNEDRRSKPIMESLIQGLSALPADARQSITFDRGTEFSAWQRLKDGIGADSWFCDPQAPWQKGTVENTNNRLRKFLPRSTEPTALTNRYLRSICQRLNATPRKCLVRLRRGPSDGALEVMLSPTLWST</sequence>
<dbReference type="EMBL" id="CP123390">
    <property type="protein sequence ID" value="XCC97975.1"/>
    <property type="molecule type" value="Genomic_DNA"/>
</dbReference>
<keyword evidence="3" id="KW-0614">Plasmid</keyword>
<dbReference type="InterPro" id="IPR053392">
    <property type="entry name" value="Transposase_IS30-like"/>
</dbReference>
<gene>
    <name evidence="3" type="ORF">PVT71_28760</name>
</gene>
<proteinExistence type="predicted"/>